<keyword evidence="4" id="KW-1185">Reference proteome</keyword>
<name>A0ABM1VKT4_ECHTE</name>
<gene>
    <name evidence="5" type="primary">LOC115870571</name>
</gene>
<evidence type="ECO:0000313" key="5">
    <source>
        <dbReference type="RefSeq" id="XP_030742366.1"/>
    </source>
</evidence>
<dbReference type="PRINTS" id="PR00080">
    <property type="entry name" value="SDRFAMILY"/>
</dbReference>
<evidence type="ECO:0000256" key="1">
    <source>
        <dbReference type="ARBA" id="ARBA00006484"/>
    </source>
</evidence>
<evidence type="ECO:0000313" key="4">
    <source>
        <dbReference type="Proteomes" id="UP000694863"/>
    </source>
</evidence>
<protein>
    <submittedName>
        <fullName evidence="5">Retinol dehydrogenase 16-like</fullName>
    </submittedName>
</protein>
<sequence>MWLYVVGFLGLYYLLRGYWERQVVSHLQEKYVFITGCGSGFGNLLARQLDVRGFKVLAACRSEQSATQLRSQTSERLETVIMDVTQTNSIVAATQWVKERVGDKGLWGLVNNAGTAVPTAPNEWLTKQDFVTILDVNLLGMIEVTLNLLSLVRKARGRVVNFSSIAGRVSLCGGGYSISKYGVEAFSDSLRRELYSFGVKVTVIEPGFFKTGMTCSKKVSKSILEVWDQACPEVKEAYGEEFLASQWR</sequence>
<dbReference type="PANTHER" id="PTHR43313:SF11">
    <property type="entry name" value="RETINOL DEHYDROGENASE 16"/>
    <property type="match status" value="1"/>
</dbReference>
<evidence type="ECO:0000256" key="3">
    <source>
        <dbReference type="RuleBase" id="RU000363"/>
    </source>
</evidence>
<dbReference type="SUPFAM" id="SSF51735">
    <property type="entry name" value="NAD(P)-binding Rossmann-fold domains"/>
    <property type="match status" value="1"/>
</dbReference>
<dbReference type="InterPro" id="IPR020904">
    <property type="entry name" value="Sc_DH/Rdtase_CS"/>
</dbReference>
<accession>A0ABM1VKT4</accession>
<proteinExistence type="inferred from homology"/>
<dbReference type="GeneID" id="115870571"/>
<dbReference type="PRINTS" id="PR00081">
    <property type="entry name" value="GDHRDH"/>
</dbReference>
<organism evidence="4 5">
    <name type="scientific">Echinops telfairi</name>
    <name type="common">Lesser hedgehog tenrec</name>
    <dbReference type="NCBI Taxonomy" id="9371"/>
    <lineage>
        <taxon>Eukaryota</taxon>
        <taxon>Metazoa</taxon>
        <taxon>Chordata</taxon>
        <taxon>Craniata</taxon>
        <taxon>Vertebrata</taxon>
        <taxon>Euteleostomi</taxon>
        <taxon>Mammalia</taxon>
        <taxon>Eutheria</taxon>
        <taxon>Afrotheria</taxon>
        <taxon>Tenrecidae</taxon>
        <taxon>Tenrecinae</taxon>
        <taxon>Echinops</taxon>
    </lineage>
</organism>
<reference evidence="5" key="1">
    <citation type="submission" date="2025-08" db="UniProtKB">
        <authorList>
            <consortium name="RefSeq"/>
        </authorList>
    </citation>
    <scope>IDENTIFICATION</scope>
</reference>
<keyword evidence="2" id="KW-0560">Oxidoreductase</keyword>
<dbReference type="Gene3D" id="3.40.50.720">
    <property type="entry name" value="NAD(P)-binding Rossmann-like Domain"/>
    <property type="match status" value="1"/>
</dbReference>
<dbReference type="InterPro" id="IPR036291">
    <property type="entry name" value="NAD(P)-bd_dom_sf"/>
</dbReference>
<dbReference type="Pfam" id="PF00106">
    <property type="entry name" value="adh_short"/>
    <property type="match status" value="1"/>
</dbReference>
<evidence type="ECO:0000256" key="2">
    <source>
        <dbReference type="ARBA" id="ARBA00023002"/>
    </source>
</evidence>
<dbReference type="PROSITE" id="PS00061">
    <property type="entry name" value="ADH_SHORT"/>
    <property type="match status" value="1"/>
</dbReference>
<comment type="similarity">
    <text evidence="1 3">Belongs to the short-chain dehydrogenases/reductases (SDR) family.</text>
</comment>
<dbReference type="RefSeq" id="XP_030742366.1">
    <property type="nucleotide sequence ID" value="XM_030886506.1"/>
</dbReference>
<dbReference type="Proteomes" id="UP000694863">
    <property type="component" value="Unplaced"/>
</dbReference>
<dbReference type="InterPro" id="IPR002347">
    <property type="entry name" value="SDR_fam"/>
</dbReference>
<dbReference type="PANTHER" id="PTHR43313">
    <property type="entry name" value="SHORT-CHAIN DEHYDROGENASE/REDUCTASE FAMILY 9C"/>
    <property type="match status" value="1"/>
</dbReference>